<dbReference type="InterPro" id="IPR006664">
    <property type="entry name" value="OMP_bac"/>
</dbReference>
<dbReference type="CDD" id="cd07185">
    <property type="entry name" value="OmpA_C-like"/>
    <property type="match status" value="1"/>
</dbReference>
<keyword evidence="3" id="KW-0998">Cell outer membrane</keyword>
<sequence>HKFMVRKVKTQQADLEYMQIQIASLEGKTRKEQAAKERLAAEKRFQQLFSEVQSYFSTDEAEVYRQGNRLVIRLRAIQFPVGKDFIMPSNYALLSKVQRAIRTFGEPDVIIEGHTDSTGTDAINEHLSQQRAEAVREYFVANGTLTYDAISAIGYGSEQPLASNETAEGRAINRRIDVLITPQLQTGQ</sequence>
<proteinExistence type="predicted"/>
<protein>
    <recommendedName>
        <fullName evidence="4">OmpA-like domain-containing protein</fullName>
    </recommendedName>
</protein>
<dbReference type="PANTHER" id="PTHR30329">
    <property type="entry name" value="STATOR ELEMENT OF FLAGELLAR MOTOR COMPLEX"/>
    <property type="match status" value="1"/>
</dbReference>
<dbReference type="PROSITE" id="PS01068">
    <property type="entry name" value="OMPA_1"/>
    <property type="match status" value="1"/>
</dbReference>
<name>X1J731_9ZZZZ</name>
<evidence type="ECO:0000313" key="5">
    <source>
        <dbReference type="EMBL" id="GAH89782.1"/>
    </source>
</evidence>
<comment type="caution">
    <text evidence="5">The sequence shown here is derived from an EMBL/GenBank/DDBJ whole genome shotgun (WGS) entry which is preliminary data.</text>
</comment>
<dbReference type="EMBL" id="BARU01036502">
    <property type="protein sequence ID" value="GAH89782.1"/>
    <property type="molecule type" value="Genomic_DNA"/>
</dbReference>
<dbReference type="InterPro" id="IPR036737">
    <property type="entry name" value="OmpA-like_sf"/>
</dbReference>
<accession>X1J731</accession>
<reference evidence="5" key="1">
    <citation type="journal article" date="2014" name="Front. Microbiol.">
        <title>High frequency of phylogenetically diverse reductive dehalogenase-homologous genes in deep subseafloor sedimentary metagenomes.</title>
        <authorList>
            <person name="Kawai M."/>
            <person name="Futagami T."/>
            <person name="Toyoda A."/>
            <person name="Takaki Y."/>
            <person name="Nishi S."/>
            <person name="Hori S."/>
            <person name="Arai W."/>
            <person name="Tsubouchi T."/>
            <person name="Morono Y."/>
            <person name="Uchiyama I."/>
            <person name="Ito T."/>
            <person name="Fujiyama A."/>
            <person name="Inagaki F."/>
            <person name="Takami H."/>
        </authorList>
    </citation>
    <scope>NUCLEOTIDE SEQUENCE</scope>
    <source>
        <strain evidence="5">Expedition CK06-06</strain>
    </source>
</reference>
<evidence type="ECO:0000256" key="3">
    <source>
        <dbReference type="ARBA" id="ARBA00023237"/>
    </source>
</evidence>
<dbReference type="PROSITE" id="PS51123">
    <property type="entry name" value="OMPA_2"/>
    <property type="match status" value="1"/>
</dbReference>
<evidence type="ECO:0000259" key="4">
    <source>
        <dbReference type="PROSITE" id="PS51123"/>
    </source>
</evidence>
<organism evidence="5">
    <name type="scientific">marine sediment metagenome</name>
    <dbReference type="NCBI Taxonomy" id="412755"/>
    <lineage>
        <taxon>unclassified sequences</taxon>
        <taxon>metagenomes</taxon>
        <taxon>ecological metagenomes</taxon>
    </lineage>
</organism>
<dbReference type="Pfam" id="PF00691">
    <property type="entry name" value="OmpA"/>
    <property type="match status" value="1"/>
</dbReference>
<comment type="subcellular location">
    <subcellularLocation>
        <location evidence="1">Cell outer membrane</location>
    </subcellularLocation>
</comment>
<dbReference type="PANTHER" id="PTHR30329:SF21">
    <property type="entry name" value="LIPOPROTEIN YIAD-RELATED"/>
    <property type="match status" value="1"/>
</dbReference>
<dbReference type="GO" id="GO:0009279">
    <property type="term" value="C:cell outer membrane"/>
    <property type="evidence" value="ECO:0007669"/>
    <property type="project" value="UniProtKB-SubCell"/>
</dbReference>
<keyword evidence="2" id="KW-0472">Membrane</keyword>
<dbReference type="AlphaFoldDB" id="X1J731"/>
<dbReference type="SUPFAM" id="SSF103088">
    <property type="entry name" value="OmpA-like"/>
    <property type="match status" value="1"/>
</dbReference>
<evidence type="ECO:0000256" key="2">
    <source>
        <dbReference type="ARBA" id="ARBA00023136"/>
    </source>
</evidence>
<dbReference type="InterPro" id="IPR006665">
    <property type="entry name" value="OmpA-like"/>
</dbReference>
<gene>
    <name evidence="5" type="ORF">S03H2_56993</name>
</gene>
<dbReference type="PRINTS" id="PR01021">
    <property type="entry name" value="OMPADOMAIN"/>
</dbReference>
<feature type="domain" description="OmpA-like" evidence="4">
    <location>
        <begin position="66"/>
        <end position="184"/>
    </location>
</feature>
<dbReference type="InterPro" id="IPR050330">
    <property type="entry name" value="Bact_OuterMem_StrucFunc"/>
</dbReference>
<dbReference type="InterPro" id="IPR006690">
    <property type="entry name" value="OMPA-like_CS"/>
</dbReference>
<evidence type="ECO:0000256" key="1">
    <source>
        <dbReference type="ARBA" id="ARBA00004442"/>
    </source>
</evidence>
<dbReference type="Gene3D" id="3.30.1330.60">
    <property type="entry name" value="OmpA-like domain"/>
    <property type="match status" value="1"/>
</dbReference>
<feature type="non-terminal residue" evidence="5">
    <location>
        <position position="1"/>
    </location>
</feature>